<reference evidence="1 2" key="2">
    <citation type="submission" date="2015-09" db="EMBL/GenBank/DDBJ databases">
        <title>Genome analysis of Pseudomonas syringae pv. porri LMG.</title>
        <authorList>
            <person name="Rombouts S."/>
        </authorList>
    </citation>
    <scope>NUCLEOTIDE SEQUENCE [LARGE SCALE GENOMIC DNA]</scope>
    <source>
        <strain evidence="1 2">LMG 28496</strain>
    </source>
</reference>
<evidence type="ECO:0000313" key="1">
    <source>
        <dbReference type="EMBL" id="KOP61157.1"/>
    </source>
</evidence>
<dbReference type="Proteomes" id="UP000037201">
    <property type="component" value="Unassembled WGS sequence"/>
</dbReference>
<dbReference type="RefSeq" id="WP_216597532.1">
    <property type="nucleotide sequence ID" value="NZ_JUEU01000015.1"/>
</dbReference>
<comment type="caution">
    <text evidence="1">The sequence shown here is derived from an EMBL/GenBank/DDBJ whole genome shotgun (WGS) entry which is preliminary data.</text>
</comment>
<organism evidence="1 2">
    <name type="scientific">Pseudomonas coronafaciens pv. porri</name>
    <dbReference type="NCBI Taxonomy" id="83964"/>
    <lineage>
        <taxon>Bacteria</taxon>
        <taxon>Pseudomonadati</taxon>
        <taxon>Pseudomonadota</taxon>
        <taxon>Gammaproteobacteria</taxon>
        <taxon>Pseudomonadales</taxon>
        <taxon>Pseudomonadaceae</taxon>
        <taxon>Pseudomonas</taxon>
        <taxon>Pseudomonas coronafaciens</taxon>
    </lineage>
</organism>
<protein>
    <submittedName>
        <fullName evidence="1">Uncharacterized protein</fullName>
    </submittedName>
</protein>
<sequence length="102" mass="11255">RSSVSSGKLGERCWGILPNQETFFRVSLAIQALHLSPSPSSKPWEVGMLEKIISVASDGRWLNKHDFFFGHDFVLAAHAAEIELIGVVSMRSIRCREGGDVS</sequence>
<accession>A0ABR5JUU9</accession>
<feature type="non-terminal residue" evidence="1">
    <location>
        <position position="1"/>
    </location>
</feature>
<proteinExistence type="predicted"/>
<name>A0ABR5JUU9_9PSED</name>
<dbReference type="EMBL" id="JUEU01000015">
    <property type="protein sequence ID" value="KOP61157.1"/>
    <property type="molecule type" value="Genomic_DNA"/>
</dbReference>
<evidence type="ECO:0000313" key="2">
    <source>
        <dbReference type="Proteomes" id="UP000037201"/>
    </source>
</evidence>
<gene>
    <name evidence="1" type="ORF">OX90_01760</name>
</gene>
<keyword evidence="2" id="KW-1185">Reference proteome</keyword>
<reference evidence="1 2" key="1">
    <citation type="submission" date="2014-12" db="EMBL/GenBank/DDBJ databases">
        <authorList>
            <person name="Baeyen S."/>
        </authorList>
    </citation>
    <scope>NUCLEOTIDE SEQUENCE [LARGE SCALE GENOMIC DNA]</scope>
    <source>
        <strain evidence="1 2">LMG 28496</strain>
    </source>
</reference>